<gene>
    <name evidence="1" type="ORF">A3E64_02070</name>
</gene>
<name>A0A1G1ZHM5_9BACT</name>
<sequence>MIDLQEEDRYKAEAAVKQYLERMYEAHKTHQSCSTDHAIDCPSGHYHGLQFDGRCGDKGMWHCQMIDCRYNRGLQFPSHLDPPGPQELLEYLEAQNRNKVFQAIVRLSDHLGARISKSS</sequence>
<evidence type="ECO:0000313" key="1">
    <source>
        <dbReference type="EMBL" id="OGY63337.1"/>
    </source>
</evidence>
<reference evidence="1 2" key="1">
    <citation type="journal article" date="2016" name="Nat. Commun.">
        <title>Thousands of microbial genomes shed light on interconnected biogeochemical processes in an aquifer system.</title>
        <authorList>
            <person name="Anantharaman K."/>
            <person name="Brown C.T."/>
            <person name="Hug L.A."/>
            <person name="Sharon I."/>
            <person name="Castelle C.J."/>
            <person name="Probst A.J."/>
            <person name="Thomas B.C."/>
            <person name="Singh A."/>
            <person name="Wilkins M.J."/>
            <person name="Karaoz U."/>
            <person name="Brodie E.L."/>
            <person name="Williams K.H."/>
            <person name="Hubbard S.S."/>
            <person name="Banfield J.F."/>
        </authorList>
    </citation>
    <scope>NUCLEOTIDE SEQUENCE [LARGE SCALE GENOMIC DNA]</scope>
</reference>
<accession>A0A1G1ZHM5</accession>
<comment type="caution">
    <text evidence="1">The sequence shown here is derived from an EMBL/GenBank/DDBJ whole genome shotgun (WGS) entry which is preliminary data.</text>
</comment>
<dbReference type="EMBL" id="MHJH01000040">
    <property type="protein sequence ID" value="OGY63337.1"/>
    <property type="molecule type" value="Genomic_DNA"/>
</dbReference>
<dbReference type="Proteomes" id="UP000177174">
    <property type="component" value="Unassembled WGS sequence"/>
</dbReference>
<evidence type="ECO:0000313" key="2">
    <source>
        <dbReference type="Proteomes" id="UP000177174"/>
    </source>
</evidence>
<dbReference type="STRING" id="1798405.A3E64_02070"/>
<organism evidence="1 2">
    <name type="scientific">Candidatus Harrisonbacteria bacterium RIFCSPHIGHO2_12_FULL_48_16</name>
    <dbReference type="NCBI Taxonomy" id="1798405"/>
    <lineage>
        <taxon>Bacteria</taxon>
        <taxon>Candidatus Harrisoniibacteriota</taxon>
    </lineage>
</organism>
<protein>
    <submittedName>
        <fullName evidence="1">Uncharacterized protein</fullName>
    </submittedName>
</protein>
<proteinExistence type="predicted"/>
<dbReference type="AlphaFoldDB" id="A0A1G1ZHM5"/>